<dbReference type="InterPro" id="IPR053204">
    <property type="entry name" value="Oxopyrrolidines_Biosynth-assoc"/>
</dbReference>
<proteinExistence type="predicted"/>
<sequence>MEDSAIDLSSVDIQPSEYSKPLSNLLSEYIRSSQPSPSATTVAAQIDELSKSSENQGEDGGDSLNEFFWSLWDVFIRTAAAIPYQHPGQQKLVNVLEELARLPRRTVKVEYSEQTLWGSFPSLGIAAREELNMMPPDSLNSGFTKKEFSEWINFESFIARVLGARLMNWTYFPIWSLRSSLEEPVSLPEILNCYITASAQWLIHSGEILFSKISDTRTMDHNMARSLRPGSLFKGSPGYSIERWRFWEQQFRELSESLDPEAKLEVQKALQKMAELSETSI</sequence>
<evidence type="ECO:0000313" key="1">
    <source>
        <dbReference type="EMBL" id="KAK6504822.1"/>
    </source>
</evidence>
<name>A0AAV9W9J8_9PEZI</name>
<dbReference type="PANTHER" id="PTHR38797">
    <property type="entry name" value="NUCLEAR PORE COMPLEX PROTEIN NUP85-RELATED"/>
    <property type="match status" value="1"/>
</dbReference>
<dbReference type="InterPro" id="IPR022085">
    <property type="entry name" value="OpdG"/>
</dbReference>
<dbReference type="Proteomes" id="UP001370758">
    <property type="component" value="Unassembled WGS sequence"/>
</dbReference>
<evidence type="ECO:0000313" key="2">
    <source>
        <dbReference type="Proteomes" id="UP001370758"/>
    </source>
</evidence>
<comment type="caution">
    <text evidence="1">The sequence shown here is derived from an EMBL/GenBank/DDBJ whole genome shotgun (WGS) entry which is preliminary data.</text>
</comment>
<accession>A0AAV9W9J8</accession>
<dbReference type="AlphaFoldDB" id="A0AAV9W9J8"/>
<organism evidence="1 2">
    <name type="scientific">Arthrobotrys musiformis</name>
    <dbReference type="NCBI Taxonomy" id="47236"/>
    <lineage>
        <taxon>Eukaryota</taxon>
        <taxon>Fungi</taxon>
        <taxon>Dikarya</taxon>
        <taxon>Ascomycota</taxon>
        <taxon>Pezizomycotina</taxon>
        <taxon>Orbiliomycetes</taxon>
        <taxon>Orbiliales</taxon>
        <taxon>Orbiliaceae</taxon>
        <taxon>Arthrobotrys</taxon>
    </lineage>
</organism>
<keyword evidence="2" id="KW-1185">Reference proteome</keyword>
<dbReference type="Pfam" id="PF12311">
    <property type="entry name" value="DUF3632"/>
    <property type="match status" value="1"/>
</dbReference>
<gene>
    <name evidence="1" type="ORF">TWF481_006759</name>
</gene>
<reference evidence="1 2" key="1">
    <citation type="submission" date="2023-08" db="EMBL/GenBank/DDBJ databases">
        <authorList>
            <person name="Palmer J.M."/>
        </authorList>
    </citation>
    <scope>NUCLEOTIDE SEQUENCE [LARGE SCALE GENOMIC DNA]</scope>
    <source>
        <strain evidence="1 2">TWF481</strain>
    </source>
</reference>
<dbReference type="EMBL" id="JAVHJL010000004">
    <property type="protein sequence ID" value="KAK6504822.1"/>
    <property type="molecule type" value="Genomic_DNA"/>
</dbReference>
<dbReference type="PANTHER" id="PTHR38797:SF4">
    <property type="entry name" value="NUCLEAR PORE COMPLEX PROTEIN NUP85"/>
    <property type="match status" value="1"/>
</dbReference>
<protein>
    <submittedName>
        <fullName evidence="1">Uncharacterized protein</fullName>
    </submittedName>
</protein>